<dbReference type="Gene3D" id="1.20.1440.60">
    <property type="entry name" value="23S rRNA-intervening sequence"/>
    <property type="match status" value="1"/>
</dbReference>
<name>A0A1F5G680_9BACT</name>
<evidence type="ECO:0008006" key="3">
    <source>
        <dbReference type="Google" id="ProtNLM"/>
    </source>
</evidence>
<dbReference type="Proteomes" id="UP000178577">
    <property type="component" value="Unassembled WGS sequence"/>
</dbReference>
<reference evidence="1 2" key="1">
    <citation type="journal article" date="2016" name="Nat. Commun.">
        <title>Thousands of microbial genomes shed light on interconnected biogeochemical processes in an aquifer system.</title>
        <authorList>
            <person name="Anantharaman K."/>
            <person name="Brown C.T."/>
            <person name="Hug L.A."/>
            <person name="Sharon I."/>
            <person name="Castelle C.J."/>
            <person name="Probst A.J."/>
            <person name="Thomas B.C."/>
            <person name="Singh A."/>
            <person name="Wilkins M.J."/>
            <person name="Karaoz U."/>
            <person name="Brodie E.L."/>
            <person name="Williams K.H."/>
            <person name="Hubbard S.S."/>
            <person name="Banfield J.F."/>
        </authorList>
    </citation>
    <scope>NUCLEOTIDE SEQUENCE [LARGE SCALE GENOMIC DNA]</scope>
</reference>
<dbReference type="NCBIfam" id="TIGR02436">
    <property type="entry name" value="four helix bundle protein"/>
    <property type="match status" value="1"/>
</dbReference>
<dbReference type="PANTHER" id="PTHR38471">
    <property type="entry name" value="FOUR HELIX BUNDLE PROTEIN"/>
    <property type="match status" value="1"/>
</dbReference>
<dbReference type="SUPFAM" id="SSF158446">
    <property type="entry name" value="IVS-encoded protein-like"/>
    <property type="match status" value="1"/>
</dbReference>
<protein>
    <recommendedName>
        <fullName evidence="3">Four helix bundle protein</fullName>
    </recommendedName>
</protein>
<gene>
    <name evidence="1" type="ORF">A2693_00175</name>
</gene>
<organism evidence="1 2">
    <name type="scientific">Candidatus Curtissbacteria bacterium RIFCSPHIGHO2_01_FULL_40_12</name>
    <dbReference type="NCBI Taxonomy" id="1797710"/>
    <lineage>
        <taxon>Bacteria</taxon>
        <taxon>Candidatus Curtissiibacteriota</taxon>
    </lineage>
</organism>
<evidence type="ECO:0000313" key="2">
    <source>
        <dbReference type="Proteomes" id="UP000178577"/>
    </source>
</evidence>
<dbReference type="EMBL" id="MFAY01000060">
    <property type="protein sequence ID" value="OGD87361.1"/>
    <property type="molecule type" value="Genomic_DNA"/>
</dbReference>
<dbReference type="InterPro" id="IPR012657">
    <property type="entry name" value="23S_rRNA-intervening_sequence"/>
</dbReference>
<dbReference type="PANTHER" id="PTHR38471:SF2">
    <property type="entry name" value="FOUR HELIX BUNDLE PROTEIN"/>
    <property type="match status" value="1"/>
</dbReference>
<accession>A0A1F5G680</accession>
<sequence>MRKFRFRKFKVYQDAIRFRMRIKALTNKYFPKDEKYLIIDQIIRAANSIVLAIAEGADRSTDKDFALFLNRAHTSLNEVVACLDIALAEKFISLRVYLEYVAEAENLANQITAFRRKLLISPSK</sequence>
<dbReference type="Pfam" id="PF05635">
    <property type="entry name" value="23S_rRNA_IVP"/>
    <property type="match status" value="1"/>
</dbReference>
<dbReference type="InterPro" id="IPR036583">
    <property type="entry name" value="23S_rRNA_IVS_sf"/>
</dbReference>
<comment type="caution">
    <text evidence="1">The sequence shown here is derived from an EMBL/GenBank/DDBJ whole genome shotgun (WGS) entry which is preliminary data.</text>
</comment>
<dbReference type="AlphaFoldDB" id="A0A1F5G680"/>
<dbReference type="CDD" id="cd16377">
    <property type="entry name" value="23S_rRNA_IVP_like"/>
    <property type="match status" value="1"/>
</dbReference>
<proteinExistence type="predicted"/>
<evidence type="ECO:0000313" key="1">
    <source>
        <dbReference type="EMBL" id="OGD87361.1"/>
    </source>
</evidence>